<comment type="caution">
    <text evidence="4">The sequence shown here is derived from an EMBL/GenBank/DDBJ whole genome shotgun (WGS) entry which is preliminary data.</text>
</comment>
<dbReference type="PANTHER" id="PTHR31234:SF66">
    <property type="entry name" value="LATE EMBRYOGENESIS ABUNDANT PROTEIN"/>
    <property type="match status" value="1"/>
</dbReference>
<gene>
    <name evidence="4" type="ORF">Taro_003108</name>
</gene>
<feature type="transmembrane region" description="Helical" evidence="3">
    <location>
        <begin position="12"/>
        <end position="44"/>
    </location>
</feature>
<dbReference type="GO" id="GO:0005886">
    <property type="term" value="C:plasma membrane"/>
    <property type="evidence" value="ECO:0007669"/>
    <property type="project" value="TreeGrafter"/>
</dbReference>
<dbReference type="AlphaFoldDB" id="A0A843TL53"/>
<organism evidence="4 5">
    <name type="scientific">Colocasia esculenta</name>
    <name type="common">Wild taro</name>
    <name type="synonym">Arum esculentum</name>
    <dbReference type="NCBI Taxonomy" id="4460"/>
    <lineage>
        <taxon>Eukaryota</taxon>
        <taxon>Viridiplantae</taxon>
        <taxon>Streptophyta</taxon>
        <taxon>Embryophyta</taxon>
        <taxon>Tracheophyta</taxon>
        <taxon>Spermatophyta</taxon>
        <taxon>Magnoliopsida</taxon>
        <taxon>Liliopsida</taxon>
        <taxon>Araceae</taxon>
        <taxon>Aroideae</taxon>
        <taxon>Colocasieae</taxon>
        <taxon>Colocasia</taxon>
    </lineage>
</organism>
<keyword evidence="5" id="KW-1185">Reference proteome</keyword>
<evidence type="ECO:0000313" key="4">
    <source>
        <dbReference type="EMBL" id="MQL70807.1"/>
    </source>
</evidence>
<evidence type="ECO:0000256" key="2">
    <source>
        <dbReference type="ARBA" id="ARBA00023136"/>
    </source>
</evidence>
<reference evidence="4" key="1">
    <citation type="submission" date="2017-07" db="EMBL/GenBank/DDBJ databases">
        <title>Taro Niue Genome Assembly and Annotation.</title>
        <authorList>
            <person name="Atibalentja N."/>
            <person name="Keating K."/>
            <person name="Fields C.J."/>
        </authorList>
    </citation>
    <scope>NUCLEOTIDE SEQUENCE</scope>
    <source>
        <strain evidence="4">Niue_2</strain>
        <tissue evidence="4">Leaf</tissue>
    </source>
</reference>
<dbReference type="Proteomes" id="UP000652761">
    <property type="component" value="Unassembled WGS sequence"/>
</dbReference>
<dbReference type="InterPro" id="IPR044839">
    <property type="entry name" value="NDR1-like"/>
</dbReference>
<keyword evidence="2 3" id="KW-0472">Membrane</keyword>
<evidence type="ECO:0000256" key="1">
    <source>
        <dbReference type="ARBA" id="ARBA00004370"/>
    </source>
</evidence>
<protein>
    <recommendedName>
        <fullName evidence="6">Late embryogenesis abundant protein LEA-2 subgroup domain-containing protein</fullName>
    </recommendedName>
</protein>
<name>A0A843TL53_COLES</name>
<dbReference type="EMBL" id="NMUH01000079">
    <property type="protein sequence ID" value="MQL70807.1"/>
    <property type="molecule type" value="Genomic_DNA"/>
</dbReference>
<keyword evidence="3" id="KW-1133">Transmembrane helix</keyword>
<evidence type="ECO:0000313" key="5">
    <source>
        <dbReference type="Proteomes" id="UP000652761"/>
    </source>
</evidence>
<dbReference type="OrthoDB" id="1875580at2759"/>
<evidence type="ECO:0000256" key="3">
    <source>
        <dbReference type="SAM" id="Phobius"/>
    </source>
</evidence>
<proteinExistence type="predicted"/>
<accession>A0A843TL53</accession>
<dbReference type="PANTHER" id="PTHR31234">
    <property type="entry name" value="LATE EMBRYOGENESIS ABUNDANT (LEA) HYDROXYPROLINE-RICH GLYCOPROTEIN FAMILY"/>
    <property type="match status" value="1"/>
</dbReference>
<dbReference type="GO" id="GO:0098542">
    <property type="term" value="P:defense response to other organism"/>
    <property type="evidence" value="ECO:0007669"/>
    <property type="project" value="InterPro"/>
</dbReference>
<comment type="subcellular location">
    <subcellularLocation>
        <location evidence="1">Membrane</location>
    </subcellularLocation>
</comment>
<evidence type="ECO:0008006" key="6">
    <source>
        <dbReference type="Google" id="ProtNLM"/>
    </source>
</evidence>
<sequence length="199" mass="22389">MKKHKILQERRPNLLVGFTAVVCAILAVVVIISGVVVLSVYLAYRPKMPYVTVRDTHLDVLSFDTSGQLGVRITINMEAHNDNTKAAASLSDIGFELQFAQVPIAYLQADPFDVVKNSTYPLPYVVESSTVPLDPPRIDKMDRALKQGKVEFSLRGEARTRWRVGVFLSVRFWTHLDCNLRYFYPNGSSIDLDCTSKSH</sequence>
<keyword evidence="3" id="KW-0812">Transmembrane</keyword>